<organism evidence="2 3">
    <name type="scientific">Paenibacillus agricola</name>
    <dbReference type="NCBI Taxonomy" id="2716264"/>
    <lineage>
        <taxon>Bacteria</taxon>
        <taxon>Bacillati</taxon>
        <taxon>Bacillota</taxon>
        <taxon>Bacilli</taxon>
        <taxon>Bacillales</taxon>
        <taxon>Paenibacillaceae</taxon>
        <taxon>Paenibacillus</taxon>
    </lineage>
</organism>
<accession>A0ABX0JFC9</accession>
<reference evidence="2" key="1">
    <citation type="submission" date="2020-03" db="EMBL/GenBank/DDBJ databases">
        <title>Draft sequencing of Paenibacilllus sp. S3N08.</title>
        <authorList>
            <person name="Kim D.-U."/>
        </authorList>
    </citation>
    <scope>NUCLEOTIDE SEQUENCE</scope>
    <source>
        <strain evidence="2">S3N08</strain>
    </source>
</reference>
<dbReference type="Pfam" id="PF00583">
    <property type="entry name" value="Acetyltransf_1"/>
    <property type="match status" value="1"/>
</dbReference>
<dbReference type="SUPFAM" id="SSF55729">
    <property type="entry name" value="Acyl-CoA N-acyltransferases (Nat)"/>
    <property type="match status" value="1"/>
</dbReference>
<protein>
    <submittedName>
        <fullName evidence="2">GNAT family N-acetyltransferase</fullName>
    </submittedName>
</protein>
<sequence length="141" mass="16105">MDGQIICAMEIQHYERVAKLWSKAMGTAVSLEFDSWERIAAYLKRNPNMSTVAMVNDEVVGTVLCGHDGRRGTLYHVAVSEEHRCKGVARQMVERSLSCLKQEGIDTAVLFAHIENVNAVEHWRRSGWPSYPNVLYHLREF</sequence>
<name>A0ABX0JFC9_9BACL</name>
<dbReference type="CDD" id="cd04301">
    <property type="entry name" value="NAT_SF"/>
    <property type="match status" value="1"/>
</dbReference>
<dbReference type="Gene3D" id="3.40.630.30">
    <property type="match status" value="1"/>
</dbReference>
<dbReference type="InterPro" id="IPR016181">
    <property type="entry name" value="Acyl_CoA_acyltransferase"/>
</dbReference>
<dbReference type="EMBL" id="JAAOIW010000020">
    <property type="protein sequence ID" value="NHN34613.1"/>
    <property type="molecule type" value="Genomic_DNA"/>
</dbReference>
<gene>
    <name evidence="2" type="ORF">G9U52_33045</name>
</gene>
<proteinExistence type="predicted"/>
<comment type="caution">
    <text evidence="2">The sequence shown here is derived from an EMBL/GenBank/DDBJ whole genome shotgun (WGS) entry which is preliminary data.</text>
</comment>
<evidence type="ECO:0000313" key="2">
    <source>
        <dbReference type="EMBL" id="NHN34613.1"/>
    </source>
</evidence>
<keyword evidence="3" id="KW-1185">Reference proteome</keyword>
<feature type="domain" description="N-acetyltransferase" evidence="1">
    <location>
        <begin position="4"/>
        <end position="141"/>
    </location>
</feature>
<dbReference type="PROSITE" id="PS51186">
    <property type="entry name" value="GNAT"/>
    <property type="match status" value="1"/>
</dbReference>
<evidence type="ECO:0000313" key="3">
    <source>
        <dbReference type="Proteomes" id="UP001165962"/>
    </source>
</evidence>
<evidence type="ECO:0000259" key="1">
    <source>
        <dbReference type="PROSITE" id="PS51186"/>
    </source>
</evidence>
<dbReference type="Proteomes" id="UP001165962">
    <property type="component" value="Unassembled WGS sequence"/>
</dbReference>
<dbReference type="InterPro" id="IPR000182">
    <property type="entry name" value="GNAT_dom"/>
</dbReference>